<sequence length="204" mass="24051">MEDKRIRKTKRNLKDTLVELLMEVPFEQISITELCKRADISRITFYSHYSDKYALVDEIFADMTEIGTIDYRRRQKENNPNRDLVIGYINVLDSILSIYYDRFEFFQHTNPDRNPYLAFAFYNIVLDTVELHTSRIQKANLELKYSPRKIAGFVCFGILGFINECHKTKTPLAKIKKEARGLLADILKSDVVVKKKEDEKEKKR</sequence>
<feature type="DNA-binding region" description="H-T-H motif" evidence="2">
    <location>
        <begin position="30"/>
        <end position="49"/>
    </location>
</feature>
<dbReference type="RefSeq" id="WP_186875297.1">
    <property type="nucleotide sequence ID" value="NZ_JACOPF010000001.1"/>
</dbReference>
<dbReference type="GO" id="GO:0003677">
    <property type="term" value="F:DNA binding"/>
    <property type="evidence" value="ECO:0007669"/>
    <property type="project" value="UniProtKB-UniRule"/>
</dbReference>
<feature type="domain" description="HTH tetR-type" evidence="3">
    <location>
        <begin position="7"/>
        <end position="67"/>
    </location>
</feature>
<evidence type="ECO:0000256" key="2">
    <source>
        <dbReference type="PROSITE-ProRule" id="PRU00335"/>
    </source>
</evidence>
<evidence type="ECO:0000256" key="1">
    <source>
        <dbReference type="ARBA" id="ARBA00023125"/>
    </source>
</evidence>
<evidence type="ECO:0000313" key="5">
    <source>
        <dbReference type="Proteomes" id="UP000652477"/>
    </source>
</evidence>
<dbReference type="Pfam" id="PF00440">
    <property type="entry name" value="TetR_N"/>
    <property type="match status" value="1"/>
</dbReference>
<dbReference type="AlphaFoldDB" id="A0A923RQI6"/>
<name>A0A923RQI6_9FIRM</name>
<dbReference type="PROSITE" id="PS50977">
    <property type="entry name" value="HTH_TETR_2"/>
    <property type="match status" value="1"/>
</dbReference>
<gene>
    <name evidence="4" type="ORF">H8S37_07105</name>
</gene>
<dbReference type="SUPFAM" id="SSF46689">
    <property type="entry name" value="Homeodomain-like"/>
    <property type="match status" value="1"/>
</dbReference>
<dbReference type="PANTHER" id="PTHR43479:SF7">
    <property type="entry name" value="TETR-FAMILY TRANSCRIPTIONAL REGULATOR"/>
    <property type="match status" value="1"/>
</dbReference>
<organism evidence="4 5">
    <name type="scientific">Mediterraneibacter hominis</name>
    <dbReference type="NCBI Taxonomy" id="2763054"/>
    <lineage>
        <taxon>Bacteria</taxon>
        <taxon>Bacillati</taxon>
        <taxon>Bacillota</taxon>
        <taxon>Clostridia</taxon>
        <taxon>Lachnospirales</taxon>
        <taxon>Lachnospiraceae</taxon>
        <taxon>Mediterraneibacter</taxon>
    </lineage>
</organism>
<dbReference type="InterPro" id="IPR050624">
    <property type="entry name" value="HTH-type_Tx_Regulator"/>
</dbReference>
<dbReference type="InterPro" id="IPR009057">
    <property type="entry name" value="Homeodomain-like_sf"/>
</dbReference>
<dbReference type="Proteomes" id="UP000652477">
    <property type="component" value="Unassembled WGS sequence"/>
</dbReference>
<protein>
    <submittedName>
        <fullName evidence="4">TetR/AcrR family transcriptional regulator</fullName>
    </submittedName>
</protein>
<keyword evidence="1 2" id="KW-0238">DNA-binding</keyword>
<evidence type="ECO:0000313" key="4">
    <source>
        <dbReference type="EMBL" id="MBC5688698.1"/>
    </source>
</evidence>
<dbReference type="InterPro" id="IPR001647">
    <property type="entry name" value="HTH_TetR"/>
</dbReference>
<evidence type="ECO:0000259" key="3">
    <source>
        <dbReference type="PROSITE" id="PS50977"/>
    </source>
</evidence>
<comment type="caution">
    <text evidence="4">The sequence shown here is derived from an EMBL/GenBank/DDBJ whole genome shotgun (WGS) entry which is preliminary data.</text>
</comment>
<dbReference type="PANTHER" id="PTHR43479">
    <property type="entry name" value="ACREF/ENVCD OPERON REPRESSOR-RELATED"/>
    <property type="match status" value="1"/>
</dbReference>
<reference evidence="4" key="1">
    <citation type="submission" date="2020-08" db="EMBL/GenBank/DDBJ databases">
        <title>Genome public.</title>
        <authorList>
            <person name="Liu C."/>
            <person name="Sun Q."/>
        </authorList>
    </citation>
    <scope>NUCLEOTIDE SEQUENCE</scope>
    <source>
        <strain evidence="4">NSJ-55</strain>
    </source>
</reference>
<keyword evidence="5" id="KW-1185">Reference proteome</keyword>
<dbReference type="Gene3D" id="1.10.357.10">
    <property type="entry name" value="Tetracycline Repressor, domain 2"/>
    <property type="match status" value="1"/>
</dbReference>
<dbReference type="EMBL" id="JACOPF010000001">
    <property type="protein sequence ID" value="MBC5688698.1"/>
    <property type="molecule type" value="Genomic_DNA"/>
</dbReference>
<accession>A0A923RQI6</accession>
<proteinExistence type="predicted"/>